<evidence type="ECO:0008006" key="3">
    <source>
        <dbReference type="Google" id="ProtNLM"/>
    </source>
</evidence>
<evidence type="ECO:0000313" key="2">
    <source>
        <dbReference type="Proteomes" id="UP000193749"/>
    </source>
</evidence>
<gene>
    <name evidence="1" type="ORF">HA50_26860</name>
</gene>
<name>A0A1X1EMP7_PANCY</name>
<dbReference type="InterPro" id="IPR010982">
    <property type="entry name" value="Lambda_DNA-bd_dom_sf"/>
</dbReference>
<dbReference type="GO" id="GO:0003677">
    <property type="term" value="F:DNA binding"/>
    <property type="evidence" value="ECO:0007669"/>
    <property type="project" value="InterPro"/>
</dbReference>
<protein>
    <recommendedName>
        <fullName evidence="3">XRE family transcriptional regulator</fullName>
    </recommendedName>
</protein>
<keyword evidence="2" id="KW-1185">Reference proteome</keyword>
<evidence type="ECO:0000313" key="1">
    <source>
        <dbReference type="EMBL" id="ORM90169.1"/>
    </source>
</evidence>
<organism evidence="1 2">
    <name type="scientific">Pantoea cypripedii</name>
    <name type="common">Pectobacterium cypripedii</name>
    <name type="synonym">Erwinia cypripedii</name>
    <dbReference type="NCBI Taxonomy" id="55209"/>
    <lineage>
        <taxon>Bacteria</taxon>
        <taxon>Pseudomonadati</taxon>
        <taxon>Pseudomonadota</taxon>
        <taxon>Gammaproteobacteria</taxon>
        <taxon>Enterobacterales</taxon>
        <taxon>Erwiniaceae</taxon>
        <taxon>Pantoea</taxon>
    </lineage>
</organism>
<dbReference type="Gene3D" id="1.10.260.40">
    <property type="entry name" value="lambda repressor-like DNA-binding domains"/>
    <property type="match status" value="1"/>
</dbReference>
<dbReference type="Proteomes" id="UP000193749">
    <property type="component" value="Unassembled WGS sequence"/>
</dbReference>
<dbReference type="EMBL" id="MLJI01000002">
    <property type="protein sequence ID" value="ORM90169.1"/>
    <property type="molecule type" value="Genomic_DNA"/>
</dbReference>
<comment type="caution">
    <text evidence="1">The sequence shown here is derived from an EMBL/GenBank/DDBJ whole genome shotgun (WGS) entry which is preliminary data.</text>
</comment>
<proteinExistence type="predicted"/>
<dbReference type="AlphaFoldDB" id="A0A1X1EMP7"/>
<accession>A0A1X1EMP7</accession>
<reference evidence="1 2" key="1">
    <citation type="journal article" date="2017" name="Antonie Van Leeuwenhoek">
        <title>Phylogenomic resolution of the bacterial genus Pantoea and its relationship with Erwinia and Tatumella.</title>
        <authorList>
            <person name="Palmer M."/>
            <person name="Steenkamp E.T."/>
            <person name="Coetzee M.P."/>
            <person name="Chan W.Y."/>
            <person name="van Zyl E."/>
            <person name="De Maayer P."/>
            <person name="Coutinho T.A."/>
            <person name="Blom J."/>
            <person name="Smits T.H."/>
            <person name="Duffy B."/>
            <person name="Venter S.N."/>
        </authorList>
    </citation>
    <scope>NUCLEOTIDE SEQUENCE [LARGE SCALE GENOMIC DNA]</scope>
    <source>
        <strain evidence="1 2">LMG 2657</strain>
    </source>
</reference>
<sequence length="73" mass="8585">MCWSREKAAREMGVSLRTWHDWENAQEVSRQTELATLALSTRQLLPDWRRRPRKHPRDAIISMLENMHGTGGK</sequence>